<organism evidence="1 2">
    <name type="scientific">Cupriavidus pauculus</name>
    <dbReference type="NCBI Taxonomy" id="82633"/>
    <lineage>
        <taxon>Bacteria</taxon>
        <taxon>Pseudomonadati</taxon>
        <taxon>Pseudomonadota</taxon>
        <taxon>Betaproteobacteria</taxon>
        <taxon>Burkholderiales</taxon>
        <taxon>Burkholderiaceae</taxon>
        <taxon>Cupriavidus</taxon>
    </lineage>
</organism>
<dbReference type="RefSeq" id="WP_124683638.1">
    <property type="nucleotide sequence ID" value="NZ_CP033969.1"/>
</dbReference>
<gene>
    <name evidence="1" type="ORF">EHF44_10180</name>
</gene>
<evidence type="ECO:0000313" key="1">
    <source>
        <dbReference type="EMBL" id="AZG13787.1"/>
    </source>
</evidence>
<sequence length="364" mass="40535">MLTQILDANQLQGATNKLREKLRTHAYREQQVVWGFPNGGREQLDTFVLRAHSHDIYVGVDDNKMRTDSYAHLFRLVDHHAEPTPAFSPNAEVNVSMTGGRAVGGLFAIEDERVVLGRRAMFNAYRGRIKEADTLEFFGDHTVSVQTGNQEERKVIPVVALDSPTFVGDIEDFVLRVIAFKDYFKAKPSGVDAENNAISIPAQTEHPEHSWPWHDNAEFEGTKSLKARAPVSYEFQHGPLCNRLSSALDAWAKGRFVVRSTKNIDSAIVGSNGIARAIFEVKTAGSLSDQLYKALGQLLHYRWKRGDDDTLLSVVLPGEVKDDAVHANTFLRSQGIHVLYETAPSRYALADGTTLEAFLESQLS</sequence>
<dbReference type="EMBL" id="CP033969">
    <property type="protein sequence ID" value="AZG13787.1"/>
    <property type="molecule type" value="Genomic_DNA"/>
</dbReference>
<reference evidence="2" key="1">
    <citation type="submission" date="2018-11" db="EMBL/GenBank/DDBJ databases">
        <title>FDA dAtabase for Regulatory Grade micrObial Sequences (FDA-ARGOS): Supporting development and validation of Infectious Disease Dx tests.</title>
        <authorList>
            <person name="Goldberg B."/>
            <person name="Campos J."/>
            <person name="Tallon L."/>
            <person name="Sadzewicz L."/>
            <person name="Zhao X."/>
            <person name="Vavikolanu K."/>
            <person name="Mehta A."/>
            <person name="Aluvathingal J."/>
            <person name="Nadendla S."/>
            <person name="Geyer C."/>
            <person name="Nandy P."/>
            <person name="Yan Y."/>
            <person name="Sichtig H."/>
        </authorList>
    </citation>
    <scope>NUCLEOTIDE SEQUENCE [LARGE SCALE GENOMIC DNA]</scope>
    <source>
        <strain evidence="2">FDAARGOS_614</strain>
    </source>
</reference>
<name>A0A3G8H033_9BURK</name>
<dbReference type="OrthoDB" id="9153866at2"/>
<proteinExistence type="predicted"/>
<evidence type="ECO:0000313" key="2">
    <source>
        <dbReference type="Proteomes" id="UP000270411"/>
    </source>
</evidence>
<accession>A0A3G8H033</accession>
<dbReference type="AlphaFoldDB" id="A0A3G8H033"/>
<protein>
    <submittedName>
        <fullName evidence="1">Uncharacterized protein</fullName>
    </submittedName>
</protein>
<dbReference type="Proteomes" id="UP000270411">
    <property type="component" value="Chromosome 1"/>
</dbReference>
<dbReference type="KEGG" id="cpau:EHF44_10180"/>